<protein>
    <recommendedName>
        <fullName evidence="7">Dihydroorotate dehydrogenase catalytic domain-containing protein</fullName>
    </recommendedName>
</protein>
<dbReference type="InterPro" id="IPR012135">
    <property type="entry name" value="Dihydroorotate_DH_1_2"/>
</dbReference>
<keyword evidence="6" id="KW-0560">Oxidoreductase</keyword>
<dbReference type="InterPro" id="IPR013785">
    <property type="entry name" value="Aldolase_TIM"/>
</dbReference>
<dbReference type="EMBL" id="UINC01098672">
    <property type="protein sequence ID" value="SVC57379.1"/>
    <property type="molecule type" value="Genomic_DNA"/>
</dbReference>
<feature type="non-terminal residue" evidence="8">
    <location>
        <position position="1"/>
    </location>
</feature>
<organism evidence="8">
    <name type="scientific">marine metagenome</name>
    <dbReference type="NCBI Taxonomy" id="408172"/>
    <lineage>
        <taxon>unclassified sequences</taxon>
        <taxon>metagenomes</taxon>
        <taxon>ecological metagenomes</taxon>
    </lineage>
</organism>
<dbReference type="InterPro" id="IPR050074">
    <property type="entry name" value="DHO_dehydrogenase"/>
</dbReference>
<proteinExistence type="predicted"/>
<sequence length="278" mass="29396">FDVLTYKTVRSCERTSYGLPNLQPIAWEGGVVPAELSVASVMNGSWAVSFGMPSKPPSFWRDDVAATRSRLPKGKFLSVSVVATAQDGWSIDDLAADYAQCARWAVESGADGVEANFSCPNVSSADGQLFLNPTDAGIVAAKLREAIPDTPLLLKVGHIPNRETAHALLEAVAPSADALVMVNGLSARVREPNGGLLFEGQCRGIAGEAIRETALEQLALFDGLIREFRVDVRLVGVGGLGQAADVRACLDRGCEAVQFATAAMLNPGLGLAIRREGF</sequence>
<comment type="pathway">
    <text evidence="2">Pyrimidine metabolism; UMP biosynthesis via de novo pathway.</text>
</comment>
<dbReference type="GO" id="GO:0004152">
    <property type="term" value="F:dihydroorotate dehydrogenase activity"/>
    <property type="evidence" value="ECO:0007669"/>
    <property type="project" value="InterPro"/>
</dbReference>
<evidence type="ECO:0000256" key="3">
    <source>
        <dbReference type="ARBA" id="ARBA00022630"/>
    </source>
</evidence>
<keyword evidence="4" id="KW-0288">FMN</keyword>
<evidence type="ECO:0000256" key="6">
    <source>
        <dbReference type="ARBA" id="ARBA00023002"/>
    </source>
</evidence>
<accession>A0A382N891</accession>
<dbReference type="AlphaFoldDB" id="A0A382N891"/>
<evidence type="ECO:0000259" key="7">
    <source>
        <dbReference type="Pfam" id="PF01180"/>
    </source>
</evidence>
<feature type="domain" description="Dihydroorotate dehydrogenase catalytic" evidence="7">
    <location>
        <begin position="90"/>
        <end position="264"/>
    </location>
</feature>
<keyword evidence="3" id="KW-0285">Flavoprotein</keyword>
<dbReference type="InterPro" id="IPR005720">
    <property type="entry name" value="Dihydroorotate_DH_cat"/>
</dbReference>
<evidence type="ECO:0000313" key="8">
    <source>
        <dbReference type="EMBL" id="SVC57379.1"/>
    </source>
</evidence>
<dbReference type="Pfam" id="PF01180">
    <property type="entry name" value="DHO_dh"/>
    <property type="match status" value="1"/>
</dbReference>
<dbReference type="GO" id="GO:0005737">
    <property type="term" value="C:cytoplasm"/>
    <property type="evidence" value="ECO:0007669"/>
    <property type="project" value="InterPro"/>
</dbReference>
<dbReference type="PIRSF" id="PIRSF000164">
    <property type="entry name" value="DHO_oxidase"/>
    <property type="match status" value="1"/>
</dbReference>
<dbReference type="Gene3D" id="3.20.20.70">
    <property type="entry name" value="Aldolase class I"/>
    <property type="match status" value="1"/>
</dbReference>
<gene>
    <name evidence="8" type="ORF">METZ01_LOCUS310233</name>
</gene>
<dbReference type="PANTHER" id="PTHR48109:SF1">
    <property type="entry name" value="DIHYDROOROTATE DEHYDROGENASE (FUMARATE)"/>
    <property type="match status" value="1"/>
</dbReference>
<evidence type="ECO:0000256" key="1">
    <source>
        <dbReference type="ARBA" id="ARBA00001917"/>
    </source>
</evidence>
<keyword evidence="5" id="KW-0665">Pyrimidine biosynthesis</keyword>
<name>A0A382N891_9ZZZZ</name>
<comment type="cofactor">
    <cofactor evidence="1">
        <name>FMN</name>
        <dbReference type="ChEBI" id="CHEBI:58210"/>
    </cofactor>
</comment>
<reference evidence="8" key="1">
    <citation type="submission" date="2018-05" db="EMBL/GenBank/DDBJ databases">
        <authorList>
            <person name="Lanie J.A."/>
            <person name="Ng W.-L."/>
            <person name="Kazmierczak K.M."/>
            <person name="Andrzejewski T.M."/>
            <person name="Davidsen T.M."/>
            <person name="Wayne K.J."/>
            <person name="Tettelin H."/>
            <person name="Glass J.I."/>
            <person name="Rusch D."/>
            <person name="Podicherti R."/>
            <person name="Tsui H.-C.T."/>
            <person name="Winkler M.E."/>
        </authorList>
    </citation>
    <scope>NUCLEOTIDE SEQUENCE</scope>
</reference>
<evidence type="ECO:0000256" key="5">
    <source>
        <dbReference type="ARBA" id="ARBA00022975"/>
    </source>
</evidence>
<dbReference type="GO" id="GO:0006207">
    <property type="term" value="P:'de novo' pyrimidine nucleobase biosynthetic process"/>
    <property type="evidence" value="ECO:0007669"/>
    <property type="project" value="TreeGrafter"/>
</dbReference>
<dbReference type="UniPathway" id="UPA00070"/>
<evidence type="ECO:0000256" key="4">
    <source>
        <dbReference type="ARBA" id="ARBA00022643"/>
    </source>
</evidence>
<dbReference type="PANTHER" id="PTHR48109">
    <property type="entry name" value="DIHYDROOROTATE DEHYDROGENASE (QUINONE), MITOCHONDRIAL-RELATED"/>
    <property type="match status" value="1"/>
</dbReference>
<dbReference type="SUPFAM" id="SSF51395">
    <property type="entry name" value="FMN-linked oxidoreductases"/>
    <property type="match status" value="1"/>
</dbReference>
<dbReference type="GO" id="GO:0044205">
    <property type="term" value="P:'de novo' UMP biosynthetic process"/>
    <property type="evidence" value="ECO:0007669"/>
    <property type="project" value="UniProtKB-UniPathway"/>
</dbReference>
<evidence type="ECO:0000256" key="2">
    <source>
        <dbReference type="ARBA" id="ARBA00004725"/>
    </source>
</evidence>